<dbReference type="OrthoDB" id="9810005at2"/>
<dbReference type="FunFam" id="3.20.20.140:FF:000005">
    <property type="entry name" value="TatD family hydrolase"/>
    <property type="match status" value="1"/>
</dbReference>
<evidence type="ECO:0000256" key="3">
    <source>
        <dbReference type="PIRSR" id="PIRSR005902-1"/>
    </source>
</evidence>
<dbReference type="PATRIC" id="fig|81857.3.peg.1767"/>
<dbReference type="PROSITE" id="PS01137">
    <property type="entry name" value="TATD_1"/>
    <property type="match status" value="1"/>
</dbReference>
<evidence type="ECO:0000313" key="5">
    <source>
        <dbReference type="EMBL" id="KRN30618.1"/>
    </source>
</evidence>
<evidence type="ECO:0000313" key="6">
    <source>
        <dbReference type="Proteomes" id="UP000051645"/>
    </source>
</evidence>
<evidence type="ECO:0000313" key="4">
    <source>
        <dbReference type="EMBL" id="KRN27911.1"/>
    </source>
</evidence>
<gene>
    <name evidence="4" type="ORF">IV38_GL001750</name>
    <name evidence="5" type="ORF">IV40_GL001805</name>
</gene>
<proteinExistence type="predicted"/>
<evidence type="ECO:0000313" key="7">
    <source>
        <dbReference type="Proteomes" id="UP000051751"/>
    </source>
</evidence>
<feature type="binding site" evidence="3">
    <location>
        <position position="154"/>
    </location>
    <ligand>
        <name>a divalent metal cation</name>
        <dbReference type="ChEBI" id="CHEBI:60240"/>
        <label>2</label>
    </ligand>
</feature>
<organism evidence="5 6">
    <name type="scientific">Lactobacillus selangorensis</name>
    <dbReference type="NCBI Taxonomy" id="81857"/>
    <lineage>
        <taxon>Bacteria</taxon>
        <taxon>Bacillati</taxon>
        <taxon>Bacillota</taxon>
        <taxon>Bacilli</taxon>
        <taxon>Lactobacillales</taxon>
        <taxon>Lactobacillaceae</taxon>
        <taxon>Lactobacillus</taxon>
    </lineage>
</organism>
<dbReference type="EMBL" id="JQAT01000005">
    <property type="protein sequence ID" value="KRN27911.1"/>
    <property type="molecule type" value="Genomic_DNA"/>
</dbReference>
<dbReference type="Proteomes" id="UP000051751">
    <property type="component" value="Unassembled WGS sequence"/>
</dbReference>
<feature type="binding site" evidence="3">
    <location>
        <position position="93"/>
    </location>
    <ligand>
        <name>a divalent metal cation</name>
        <dbReference type="ChEBI" id="CHEBI:60240"/>
        <label>1</label>
    </ligand>
</feature>
<dbReference type="GO" id="GO:0046872">
    <property type="term" value="F:metal ion binding"/>
    <property type="evidence" value="ECO:0007669"/>
    <property type="project" value="UniProtKB-KW"/>
</dbReference>
<dbReference type="Proteomes" id="UP000051645">
    <property type="component" value="Unassembled WGS sequence"/>
</dbReference>
<dbReference type="CDD" id="cd01310">
    <property type="entry name" value="TatD_DNAse"/>
    <property type="match status" value="1"/>
</dbReference>
<dbReference type="NCBIfam" id="TIGR00010">
    <property type="entry name" value="YchF/TatD family DNA exonuclease"/>
    <property type="match status" value="1"/>
</dbReference>
<dbReference type="PROSITE" id="PS01090">
    <property type="entry name" value="TATD_2"/>
    <property type="match status" value="1"/>
</dbReference>
<dbReference type="PANTHER" id="PTHR46124:SF2">
    <property type="entry name" value="D-AMINOACYL-TRNA DEACYLASE"/>
    <property type="match status" value="1"/>
</dbReference>
<dbReference type="RefSeq" id="WP_057770583.1">
    <property type="nucleotide sequence ID" value="NZ_JQAT01000005.1"/>
</dbReference>
<dbReference type="Gene3D" id="3.20.20.140">
    <property type="entry name" value="Metal-dependent hydrolases"/>
    <property type="match status" value="1"/>
</dbReference>
<dbReference type="AlphaFoldDB" id="A0A0R2FZG4"/>
<dbReference type="PANTHER" id="PTHR46124">
    <property type="entry name" value="D-AMINOACYL-TRNA DEACYLASE"/>
    <property type="match status" value="1"/>
</dbReference>
<dbReference type="InterPro" id="IPR032466">
    <property type="entry name" value="Metal_Hydrolase"/>
</dbReference>
<dbReference type="InterPro" id="IPR015991">
    <property type="entry name" value="TatD/YcfH-like"/>
</dbReference>
<keyword evidence="2" id="KW-0378">Hydrolase</keyword>
<dbReference type="GO" id="GO:0004536">
    <property type="term" value="F:DNA nuclease activity"/>
    <property type="evidence" value="ECO:0007669"/>
    <property type="project" value="InterPro"/>
</dbReference>
<name>A0A0R2FZG4_9LACO</name>
<keyword evidence="6" id="KW-1185">Reference proteome</keyword>
<feature type="binding site" evidence="3">
    <location>
        <position position="204"/>
    </location>
    <ligand>
        <name>a divalent metal cation</name>
        <dbReference type="ChEBI" id="CHEBI:60240"/>
        <label>1</label>
    </ligand>
</feature>
<feature type="binding site" evidence="3">
    <location>
        <position position="7"/>
    </location>
    <ligand>
        <name>a divalent metal cation</name>
        <dbReference type="ChEBI" id="CHEBI:60240"/>
        <label>1</label>
    </ligand>
</feature>
<dbReference type="PIRSF" id="PIRSF005902">
    <property type="entry name" value="DNase_TatD"/>
    <property type="match status" value="1"/>
</dbReference>
<evidence type="ECO:0000256" key="2">
    <source>
        <dbReference type="ARBA" id="ARBA00022801"/>
    </source>
</evidence>
<dbReference type="Pfam" id="PF01026">
    <property type="entry name" value="TatD_DNase"/>
    <property type="match status" value="1"/>
</dbReference>
<protein>
    <submittedName>
        <fullName evidence="5">Mg-dependent dnase, tatd family protein</fullName>
    </submittedName>
</protein>
<dbReference type="SUPFAM" id="SSF51556">
    <property type="entry name" value="Metallo-dependent hydrolases"/>
    <property type="match status" value="1"/>
</dbReference>
<dbReference type="GO" id="GO:0005829">
    <property type="term" value="C:cytosol"/>
    <property type="evidence" value="ECO:0007669"/>
    <property type="project" value="TreeGrafter"/>
</dbReference>
<dbReference type="InterPro" id="IPR018228">
    <property type="entry name" value="DNase_TatD-rel_CS"/>
</dbReference>
<dbReference type="GO" id="GO:0016788">
    <property type="term" value="F:hydrolase activity, acting on ester bonds"/>
    <property type="evidence" value="ECO:0007669"/>
    <property type="project" value="InterPro"/>
</dbReference>
<evidence type="ECO:0000256" key="1">
    <source>
        <dbReference type="ARBA" id="ARBA00022723"/>
    </source>
</evidence>
<sequence length="258" mass="29093">MRIFDSHTHLNDEAFTGHVAEYVAHAQKLGVTQMAIVGSDTNLNAGALQLAHQYDNLFAIVGWHPEESKRYHAAEEATLIEQLQDPKTVAVGEIGLDYHQNVAPHAAQKNVFKRQIELAKAFNLPISIHTRDAFEDTYRLLEEVGVPARGGVMHSFNGDPEWMQRFLEMGFYISFSGVVSFKNAHDVHATARAVPSDRMLVETDAPYLAPMPFRGKQNQPAYSLYTLEALARLRDENPDQVAEQTYQNTHRLLEIDHD</sequence>
<accession>A0A0R2FZG4</accession>
<dbReference type="STRING" id="81857.IV38_GL001750"/>
<keyword evidence="1 3" id="KW-0479">Metal-binding</keyword>
<comment type="caution">
    <text evidence="5">The sequence shown here is derived from an EMBL/GenBank/DDBJ whole genome shotgun (WGS) entry which is preliminary data.</text>
</comment>
<dbReference type="InterPro" id="IPR001130">
    <property type="entry name" value="TatD-like"/>
</dbReference>
<feature type="binding site" evidence="3">
    <location>
        <position position="9"/>
    </location>
    <ligand>
        <name>a divalent metal cation</name>
        <dbReference type="ChEBI" id="CHEBI:60240"/>
        <label>1</label>
    </ligand>
</feature>
<dbReference type="EMBL" id="JQAZ01000006">
    <property type="protein sequence ID" value="KRN30618.1"/>
    <property type="molecule type" value="Genomic_DNA"/>
</dbReference>
<feature type="binding site" evidence="3">
    <location>
        <position position="129"/>
    </location>
    <ligand>
        <name>a divalent metal cation</name>
        <dbReference type="ChEBI" id="CHEBI:60240"/>
        <label>2</label>
    </ligand>
</feature>
<reference evidence="6 7" key="1">
    <citation type="journal article" date="2015" name="Genome Announc.">
        <title>Expanding the biotechnology potential of lactobacilli through comparative genomics of 213 strains and associated genera.</title>
        <authorList>
            <person name="Sun Z."/>
            <person name="Harris H.M."/>
            <person name="McCann A."/>
            <person name="Guo C."/>
            <person name="Argimon S."/>
            <person name="Zhang W."/>
            <person name="Yang X."/>
            <person name="Jeffery I.B."/>
            <person name="Cooney J.C."/>
            <person name="Kagawa T.F."/>
            <person name="Liu W."/>
            <person name="Song Y."/>
            <person name="Salvetti E."/>
            <person name="Wrobel A."/>
            <person name="Rasinkangas P."/>
            <person name="Parkhill J."/>
            <person name="Rea M.C."/>
            <person name="O'Sullivan O."/>
            <person name="Ritari J."/>
            <person name="Douillard F.P."/>
            <person name="Paul Ross R."/>
            <person name="Yang R."/>
            <person name="Briner A.E."/>
            <person name="Felis G.E."/>
            <person name="de Vos W.M."/>
            <person name="Barrangou R."/>
            <person name="Klaenhammer T.R."/>
            <person name="Caufield P.W."/>
            <person name="Cui Y."/>
            <person name="Zhang H."/>
            <person name="O'Toole P.W."/>
        </authorList>
    </citation>
    <scope>NUCLEOTIDE SEQUENCE [LARGE SCALE GENOMIC DNA]</scope>
    <source>
        <strain evidence="4 7">ATCC BAA-66</strain>
        <strain evidence="5 6">DSM 13344</strain>
    </source>
</reference>